<keyword evidence="1" id="KW-0479">Metal-binding</keyword>
<proteinExistence type="predicted"/>
<feature type="domain" description="C2H2-type" evidence="7">
    <location>
        <begin position="196"/>
        <end position="225"/>
    </location>
</feature>
<feature type="region of interest" description="Disordered" evidence="6">
    <location>
        <begin position="164"/>
        <end position="192"/>
    </location>
</feature>
<dbReference type="SMART" id="SM00355">
    <property type="entry name" value="ZnF_C2H2"/>
    <property type="match status" value="2"/>
</dbReference>
<dbReference type="Proteomes" id="UP001301958">
    <property type="component" value="Unassembled WGS sequence"/>
</dbReference>
<evidence type="ECO:0000256" key="4">
    <source>
        <dbReference type="ARBA" id="ARBA00022833"/>
    </source>
</evidence>
<dbReference type="AlphaFoldDB" id="A0AAN7GTA2"/>
<evidence type="ECO:0000256" key="5">
    <source>
        <dbReference type="PROSITE-ProRule" id="PRU00042"/>
    </source>
</evidence>
<evidence type="ECO:0000259" key="7">
    <source>
        <dbReference type="PROSITE" id="PS50157"/>
    </source>
</evidence>
<evidence type="ECO:0000256" key="6">
    <source>
        <dbReference type="SAM" id="MobiDB-lite"/>
    </source>
</evidence>
<dbReference type="InterPro" id="IPR050688">
    <property type="entry name" value="Zinc_finger/UBP_domain"/>
</dbReference>
<name>A0AAN7GTA2_9PEZI</name>
<feature type="domain" description="C2H2-type" evidence="7">
    <location>
        <begin position="233"/>
        <end position="261"/>
    </location>
</feature>
<sequence>MENHQQDFGPLWDEQYLDELLATTDLGNMNSELLDESHAEFDALMDSALPYLDSEASIQDTSSHAFINPQLHQGSYSPVTEFVSPISSSNFNWTPPPWEPTPSISSLTSDPIVLSPDQSFFQWPPFVPGELQNSMLFEQNLQIDPGPDISTVLVVPDTTINVQGPLPDVSAPRTRHRRHARSATPTRERRKKLKPVKCPICNEGFAYALGMERHVRAKHHERAQEFNISTDRFPCELCDETFARRDHLVRHCQRKHGWSKSIKGAPKKRSNKRVA</sequence>
<dbReference type="GO" id="GO:0045944">
    <property type="term" value="P:positive regulation of transcription by RNA polymerase II"/>
    <property type="evidence" value="ECO:0007669"/>
    <property type="project" value="TreeGrafter"/>
</dbReference>
<dbReference type="InterPro" id="IPR013087">
    <property type="entry name" value="Znf_C2H2_type"/>
</dbReference>
<dbReference type="GO" id="GO:0005634">
    <property type="term" value="C:nucleus"/>
    <property type="evidence" value="ECO:0007669"/>
    <property type="project" value="TreeGrafter"/>
</dbReference>
<keyword evidence="4" id="KW-0862">Zinc</keyword>
<protein>
    <recommendedName>
        <fullName evidence="7">C2H2-type domain-containing protein</fullName>
    </recommendedName>
</protein>
<dbReference type="InterPro" id="IPR036236">
    <property type="entry name" value="Znf_C2H2_sf"/>
</dbReference>
<accession>A0AAN7GTA2</accession>
<feature type="region of interest" description="Disordered" evidence="6">
    <location>
        <begin position="255"/>
        <end position="275"/>
    </location>
</feature>
<dbReference type="Gene3D" id="3.30.160.60">
    <property type="entry name" value="Classic Zinc Finger"/>
    <property type="match status" value="2"/>
</dbReference>
<comment type="caution">
    <text evidence="8">The sequence shown here is derived from an EMBL/GenBank/DDBJ whole genome shotgun (WGS) entry which is preliminary data.</text>
</comment>
<dbReference type="PANTHER" id="PTHR24403">
    <property type="entry name" value="ZINC FINGER PROTEIN"/>
    <property type="match status" value="1"/>
</dbReference>
<reference evidence="8" key="1">
    <citation type="journal article" date="2023" name="Mol. Phylogenet. Evol.">
        <title>Genome-scale phylogeny and comparative genomics of the fungal order Sordariales.</title>
        <authorList>
            <person name="Hensen N."/>
            <person name="Bonometti L."/>
            <person name="Westerberg I."/>
            <person name="Brannstrom I.O."/>
            <person name="Guillou S."/>
            <person name="Cros-Aarteil S."/>
            <person name="Calhoun S."/>
            <person name="Haridas S."/>
            <person name="Kuo A."/>
            <person name="Mondo S."/>
            <person name="Pangilinan J."/>
            <person name="Riley R."/>
            <person name="LaButti K."/>
            <person name="Andreopoulos B."/>
            <person name="Lipzen A."/>
            <person name="Chen C."/>
            <person name="Yan M."/>
            <person name="Daum C."/>
            <person name="Ng V."/>
            <person name="Clum A."/>
            <person name="Steindorff A."/>
            <person name="Ohm R.A."/>
            <person name="Martin F."/>
            <person name="Silar P."/>
            <person name="Natvig D.O."/>
            <person name="Lalanne C."/>
            <person name="Gautier V."/>
            <person name="Ament-Velasquez S.L."/>
            <person name="Kruys A."/>
            <person name="Hutchinson M.I."/>
            <person name="Powell A.J."/>
            <person name="Barry K."/>
            <person name="Miller A.N."/>
            <person name="Grigoriev I.V."/>
            <person name="Debuchy R."/>
            <person name="Gladieux P."/>
            <person name="Hiltunen Thoren M."/>
            <person name="Johannesson H."/>
        </authorList>
    </citation>
    <scope>NUCLEOTIDE SEQUENCE</scope>
    <source>
        <strain evidence="8">CBS 990.96</strain>
    </source>
</reference>
<gene>
    <name evidence="8" type="ORF">QBC38DRAFT_458295</name>
</gene>
<evidence type="ECO:0000313" key="9">
    <source>
        <dbReference type="Proteomes" id="UP001301958"/>
    </source>
</evidence>
<dbReference type="GO" id="GO:0008270">
    <property type="term" value="F:zinc ion binding"/>
    <property type="evidence" value="ECO:0007669"/>
    <property type="project" value="UniProtKB-KW"/>
</dbReference>
<feature type="compositionally biased region" description="Basic residues" evidence="6">
    <location>
        <begin position="265"/>
        <end position="275"/>
    </location>
</feature>
<evidence type="ECO:0000256" key="3">
    <source>
        <dbReference type="ARBA" id="ARBA00022771"/>
    </source>
</evidence>
<reference evidence="8" key="2">
    <citation type="submission" date="2023-05" db="EMBL/GenBank/DDBJ databases">
        <authorList>
            <consortium name="Lawrence Berkeley National Laboratory"/>
            <person name="Steindorff A."/>
            <person name="Hensen N."/>
            <person name="Bonometti L."/>
            <person name="Westerberg I."/>
            <person name="Brannstrom I.O."/>
            <person name="Guillou S."/>
            <person name="Cros-Aarteil S."/>
            <person name="Calhoun S."/>
            <person name="Haridas S."/>
            <person name="Kuo A."/>
            <person name="Mondo S."/>
            <person name="Pangilinan J."/>
            <person name="Riley R."/>
            <person name="Labutti K."/>
            <person name="Andreopoulos B."/>
            <person name="Lipzen A."/>
            <person name="Chen C."/>
            <person name="Yanf M."/>
            <person name="Daum C."/>
            <person name="Ng V."/>
            <person name="Clum A."/>
            <person name="Ohm R."/>
            <person name="Martin F."/>
            <person name="Silar P."/>
            <person name="Natvig D."/>
            <person name="Lalanne C."/>
            <person name="Gautier V."/>
            <person name="Ament-Velasquez S.L."/>
            <person name="Kruys A."/>
            <person name="Hutchinson M.I."/>
            <person name="Powell A.J."/>
            <person name="Barry K."/>
            <person name="Miller A.N."/>
            <person name="Grigoriev I.V."/>
            <person name="Debuchy R."/>
            <person name="Gladieux P."/>
            <person name="Thoren M.H."/>
            <person name="Johannesson H."/>
        </authorList>
    </citation>
    <scope>NUCLEOTIDE SEQUENCE</scope>
    <source>
        <strain evidence="8">CBS 990.96</strain>
    </source>
</reference>
<dbReference type="EMBL" id="MU865392">
    <property type="protein sequence ID" value="KAK4224462.1"/>
    <property type="molecule type" value="Genomic_DNA"/>
</dbReference>
<evidence type="ECO:0000256" key="2">
    <source>
        <dbReference type="ARBA" id="ARBA00022737"/>
    </source>
</evidence>
<keyword evidence="3 5" id="KW-0863">Zinc-finger</keyword>
<organism evidence="8 9">
    <name type="scientific">Podospora fimiseda</name>
    <dbReference type="NCBI Taxonomy" id="252190"/>
    <lineage>
        <taxon>Eukaryota</taxon>
        <taxon>Fungi</taxon>
        <taxon>Dikarya</taxon>
        <taxon>Ascomycota</taxon>
        <taxon>Pezizomycotina</taxon>
        <taxon>Sordariomycetes</taxon>
        <taxon>Sordariomycetidae</taxon>
        <taxon>Sordariales</taxon>
        <taxon>Podosporaceae</taxon>
        <taxon>Podospora</taxon>
    </lineage>
</organism>
<keyword evidence="9" id="KW-1185">Reference proteome</keyword>
<dbReference type="PROSITE" id="PS50157">
    <property type="entry name" value="ZINC_FINGER_C2H2_2"/>
    <property type="match status" value="2"/>
</dbReference>
<evidence type="ECO:0000256" key="1">
    <source>
        <dbReference type="ARBA" id="ARBA00022723"/>
    </source>
</evidence>
<dbReference type="Pfam" id="PF00096">
    <property type="entry name" value="zf-C2H2"/>
    <property type="match status" value="1"/>
</dbReference>
<dbReference type="PANTHER" id="PTHR24403:SF67">
    <property type="entry name" value="FI01116P-RELATED"/>
    <property type="match status" value="1"/>
</dbReference>
<keyword evidence="2" id="KW-0677">Repeat</keyword>
<dbReference type="PROSITE" id="PS00028">
    <property type="entry name" value="ZINC_FINGER_C2H2_1"/>
    <property type="match status" value="1"/>
</dbReference>
<evidence type="ECO:0000313" key="8">
    <source>
        <dbReference type="EMBL" id="KAK4224462.1"/>
    </source>
</evidence>
<dbReference type="SUPFAM" id="SSF57667">
    <property type="entry name" value="beta-beta-alpha zinc fingers"/>
    <property type="match status" value="1"/>
</dbReference>